<keyword evidence="4 19" id="KW-0812">Transmembrane</keyword>
<gene>
    <name evidence="23" type="primary">PTGIR</name>
</gene>
<dbReference type="PRINTS" id="PR00237">
    <property type="entry name" value="GPCRRHODOPSN"/>
</dbReference>
<comment type="similarity">
    <text evidence="19">Belongs to the G-protein coupled receptor 1 family.</text>
</comment>
<dbReference type="GO" id="GO:0048662">
    <property type="term" value="P:negative regulation of smooth muscle cell proliferation"/>
    <property type="evidence" value="ECO:0007669"/>
    <property type="project" value="Ensembl"/>
</dbReference>
<keyword evidence="5 21" id="KW-1133">Transmembrane helix</keyword>
<accession>A0A8C0H8A0</accession>
<evidence type="ECO:0000256" key="5">
    <source>
        <dbReference type="ARBA" id="ARBA00022989"/>
    </source>
</evidence>
<keyword evidence="7 21" id="KW-0472">Membrane</keyword>
<feature type="transmembrane region" description="Helical" evidence="21">
    <location>
        <begin position="303"/>
        <end position="322"/>
    </location>
</feature>
<dbReference type="PROSITE" id="PS50262">
    <property type="entry name" value="G_PROTEIN_RECEP_F1_2"/>
    <property type="match status" value="1"/>
</dbReference>
<dbReference type="InterPro" id="IPR000370">
    <property type="entry name" value="Prostglndn_IP_rcpt"/>
</dbReference>
<dbReference type="CDD" id="cd15141">
    <property type="entry name" value="7tmA_PGI2"/>
    <property type="match status" value="1"/>
</dbReference>
<evidence type="ECO:0000256" key="2">
    <source>
        <dbReference type="ARBA" id="ARBA00022475"/>
    </source>
</evidence>
<dbReference type="InterPro" id="IPR008365">
    <property type="entry name" value="Prostanoid_rcpt"/>
</dbReference>
<evidence type="ECO:0000256" key="20">
    <source>
        <dbReference type="SAM" id="MobiDB-lite"/>
    </source>
</evidence>
<dbReference type="PROSITE" id="PS00237">
    <property type="entry name" value="G_PROTEIN_RECEP_F1_1"/>
    <property type="match status" value="1"/>
</dbReference>
<feature type="transmembrane region" description="Helical" evidence="21">
    <location>
        <begin position="36"/>
        <end position="58"/>
    </location>
</feature>
<dbReference type="GO" id="GO:0005829">
    <property type="term" value="C:cytosol"/>
    <property type="evidence" value="ECO:0007669"/>
    <property type="project" value="Ensembl"/>
</dbReference>
<evidence type="ECO:0000256" key="6">
    <source>
        <dbReference type="ARBA" id="ARBA00023040"/>
    </source>
</evidence>
<evidence type="ECO:0000256" key="15">
    <source>
        <dbReference type="ARBA" id="ARBA00063417"/>
    </source>
</evidence>
<evidence type="ECO:0000256" key="4">
    <source>
        <dbReference type="ARBA" id="ARBA00022692"/>
    </source>
</evidence>
<feature type="transmembrane region" description="Helical" evidence="21">
    <location>
        <begin position="209"/>
        <end position="232"/>
    </location>
</feature>
<reference evidence="23" key="2">
    <citation type="submission" date="2025-09" db="UniProtKB">
        <authorList>
            <consortium name="Ensembl"/>
        </authorList>
    </citation>
    <scope>IDENTIFICATION</scope>
</reference>
<dbReference type="PRINTS" id="PR00856">
    <property type="entry name" value="PRSTNOIDIPR"/>
</dbReference>
<evidence type="ECO:0000313" key="24">
    <source>
        <dbReference type="Proteomes" id="UP000694404"/>
    </source>
</evidence>
<feature type="region of interest" description="Disordered" evidence="20">
    <location>
        <begin position="388"/>
        <end position="445"/>
    </location>
</feature>
<dbReference type="InterPro" id="IPR000276">
    <property type="entry name" value="GPCR_Rhodpsn"/>
</dbReference>
<evidence type="ECO:0000256" key="9">
    <source>
        <dbReference type="ARBA" id="ARBA00023170"/>
    </source>
</evidence>
<evidence type="ECO:0000256" key="3">
    <source>
        <dbReference type="ARBA" id="ARBA00022481"/>
    </source>
</evidence>
<dbReference type="GO" id="GO:0006954">
    <property type="term" value="P:inflammatory response"/>
    <property type="evidence" value="ECO:0007669"/>
    <property type="project" value="TreeGrafter"/>
</dbReference>
<evidence type="ECO:0000256" key="18">
    <source>
        <dbReference type="ARBA" id="ARBA00079133"/>
    </source>
</evidence>
<keyword evidence="11 19" id="KW-0807">Transducer</keyword>
<evidence type="ECO:0000256" key="1">
    <source>
        <dbReference type="ARBA" id="ARBA00004651"/>
    </source>
</evidence>
<feature type="transmembrane region" description="Helical" evidence="21">
    <location>
        <begin position="116"/>
        <end position="136"/>
    </location>
</feature>
<feature type="transmembrane region" description="Helical" evidence="21">
    <location>
        <begin position="70"/>
        <end position="96"/>
    </location>
</feature>
<dbReference type="GO" id="GO:0010642">
    <property type="term" value="P:negative regulation of platelet-derived growth factor receptor signaling pathway"/>
    <property type="evidence" value="ECO:0007669"/>
    <property type="project" value="Ensembl"/>
</dbReference>
<dbReference type="SUPFAM" id="SSF81321">
    <property type="entry name" value="Family A G protein-coupled receptor-like"/>
    <property type="match status" value="1"/>
</dbReference>
<dbReference type="PRINTS" id="PR01788">
    <property type="entry name" value="PROSTANOIDR"/>
</dbReference>
<dbReference type="GO" id="GO:0007189">
    <property type="term" value="P:adenylate cyclase-activating G protein-coupled receptor signaling pathway"/>
    <property type="evidence" value="ECO:0007669"/>
    <property type="project" value="Ensembl"/>
</dbReference>
<dbReference type="Proteomes" id="UP000694404">
    <property type="component" value="Unplaced"/>
</dbReference>
<feature type="domain" description="G-protein coupled receptors family 1 profile" evidence="22">
    <location>
        <begin position="48"/>
        <end position="319"/>
    </location>
</feature>
<evidence type="ECO:0000256" key="10">
    <source>
        <dbReference type="ARBA" id="ARBA00023180"/>
    </source>
</evidence>
<evidence type="ECO:0000259" key="22">
    <source>
        <dbReference type="PROSITE" id="PS50262"/>
    </source>
</evidence>
<name>A0A8C0H8A0_CHEAB</name>
<evidence type="ECO:0000313" key="23">
    <source>
        <dbReference type="Ensembl" id="ENSCABP00000019448.1"/>
    </source>
</evidence>
<reference evidence="23" key="1">
    <citation type="submission" date="2025-08" db="UniProtKB">
        <authorList>
            <consortium name="Ensembl"/>
        </authorList>
    </citation>
    <scope>IDENTIFICATION</scope>
</reference>
<evidence type="ECO:0000256" key="14">
    <source>
        <dbReference type="ARBA" id="ARBA00060229"/>
    </source>
</evidence>
<dbReference type="Gene3D" id="1.20.1070.10">
    <property type="entry name" value="Rhodopsin 7-helix transmembrane proteins"/>
    <property type="match status" value="1"/>
</dbReference>
<evidence type="ECO:0000256" key="12">
    <source>
        <dbReference type="ARBA" id="ARBA00023288"/>
    </source>
</evidence>
<dbReference type="GO" id="GO:0007204">
    <property type="term" value="P:positive regulation of cytosolic calcium ion concentration"/>
    <property type="evidence" value="ECO:0007669"/>
    <property type="project" value="TreeGrafter"/>
</dbReference>
<dbReference type="GO" id="GO:0032496">
    <property type="term" value="P:response to lipopolysaccharide"/>
    <property type="evidence" value="ECO:0007669"/>
    <property type="project" value="Ensembl"/>
</dbReference>
<evidence type="ECO:0000256" key="13">
    <source>
        <dbReference type="ARBA" id="ARBA00023289"/>
    </source>
</evidence>
<keyword evidence="6 19" id="KW-0297">G-protein coupled receptor</keyword>
<evidence type="ECO:0000256" key="16">
    <source>
        <dbReference type="ARBA" id="ARBA00071219"/>
    </source>
</evidence>
<keyword evidence="12" id="KW-0449">Lipoprotein</keyword>
<dbReference type="Ensembl" id="ENSCABT00000021313.1">
    <property type="protein sequence ID" value="ENSCABP00000019448.1"/>
    <property type="gene ID" value="ENSCABG00000014355.1"/>
</dbReference>
<keyword evidence="10" id="KW-0325">Glycoprotein</keyword>
<dbReference type="PANTHER" id="PTHR11866">
    <property type="entry name" value="G-PROTEIN COUPLED RECEPTOR FAMILY 1 MEMBER"/>
    <property type="match status" value="1"/>
</dbReference>
<evidence type="ECO:0000256" key="21">
    <source>
        <dbReference type="SAM" id="Phobius"/>
    </source>
</evidence>
<keyword evidence="13" id="KW-0636">Prenylation</keyword>
<evidence type="ECO:0000256" key="19">
    <source>
        <dbReference type="RuleBase" id="RU000688"/>
    </source>
</evidence>
<protein>
    <recommendedName>
        <fullName evidence="16">Prostacyclin receptor</fullName>
    </recommendedName>
    <alternativeName>
        <fullName evidence="17">Prostaglandin I2 receptor</fullName>
    </alternativeName>
    <alternativeName>
        <fullName evidence="18">Prostanoid IP receptor</fullName>
    </alternativeName>
</protein>
<dbReference type="GO" id="GO:0005886">
    <property type="term" value="C:plasma membrane"/>
    <property type="evidence" value="ECO:0007669"/>
    <property type="project" value="UniProtKB-SubCell"/>
</dbReference>
<dbReference type="Pfam" id="PF00001">
    <property type="entry name" value="7tm_1"/>
    <property type="match status" value="1"/>
</dbReference>
<evidence type="ECO:0000256" key="17">
    <source>
        <dbReference type="ARBA" id="ARBA00076984"/>
    </source>
</evidence>
<comment type="subcellular location">
    <subcellularLocation>
        <location evidence="1">Cell membrane</location>
        <topology evidence="1">Multi-pass membrane protein</topology>
    </subcellularLocation>
</comment>
<dbReference type="GO" id="GO:0016501">
    <property type="term" value="F:prostacyclin receptor activity"/>
    <property type="evidence" value="ECO:0007669"/>
    <property type="project" value="TreeGrafter"/>
</dbReference>
<organism evidence="23 24">
    <name type="scientific">Chelonoidis abingdonii</name>
    <name type="common">Abingdon island giant tortoise</name>
    <name type="synonym">Testudo abingdonii</name>
    <dbReference type="NCBI Taxonomy" id="106734"/>
    <lineage>
        <taxon>Eukaryota</taxon>
        <taxon>Metazoa</taxon>
        <taxon>Chordata</taxon>
        <taxon>Craniata</taxon>
        <taxon>Vertebrata</taxon>
        <taxon>Euteleostomi</taxon>
        <taxon>Archelosauria</taxon>
        <taxon>Testudinata</taxon>
        <taxon>Testudines</taxon>
        <taxon>Cryptodira</taxon>
        <taxon>Durocryptodira</taxon>
        <taxon>Testudinoidea</taxon>
        <taxon>Testudinidae</taxon>
        <taxon>Chelonoidis</taxon>
    </lineage>
</organism>
<evidence type="ECO:0000256" key="11">
    <source>
        <dbReference type="ARBA" id="ARBA00023224"/>
    </source>
</evidence>
<keyword evidence="2" id="KW-1003">Cell membrane</keyword>
<keyword evidence="24" id="KW-1185">Reference proteome</keyword>
<dbReference type="AlphaFoldDB" id="A0A8C0H8A0"/>
<comment type="subunit">
    <text evidence="15">Interacts (non-isoprenylated C-terminus) with PDZK1.</text>
</comment>
<dbReference type="GeneTree" id="ENSGT01050000244902"/>
<evidence type="ECO:0000256" key="8">
    <source>
        <dbReference type="ARBA" id="ARBA00023157"/>
    </source>
</evidence>
<dbReference type="PANTHER" id="PTHR11866:SF7">
    <property type="entry name" value="PROSTACYCLIN RECEPTOR"/>
    <property type="match status" value="1"/>
</dbReference>
<keyword evidence="8" id="KW-1015">Disulfide bond</keyword>
<dbReference type="InterPro" id="IPR017452">
    <property type="entry name" value="GPCR_Rhodpsn_7TM"/>
</dbReference>
<dbReference type="FunFam" id="1.20.1070.10:FF:000198">
    <property type="entry name" value="Prostaglandin I2 receptor"/>
    <property type="match status" value="1"/>
</dbReference>
<feature type="transmembrane region" description="Helical" evidence="21">
    <location>
        <begin position="156"/>
        <end position="177"/>
    </location>
</feature>
<proteinExistence type="inferred from homology"/>
<evidence type="ECO:0000256" key="7">
    <source>
        <dbReference type="ARBA" id="ARBA00023136"/>
    </source>
</evidence>
<comment type="function">
    <text evidence="14">Receptor for prostacyclin (prostaglandin I2 or PGI2). The activity of this receptor is mediated by G(s) proteins which activate adenylate cyclase.</text>
</comment>
<feature type="transmembrane region" description="Helical" evidence="21">
    <location>
        <begin position="263"/>
        <end position="283"/>
    </location>
</feature>
<sequence>MLLLQKSAGPLASPSLGPLADLCANTTQLREDGSPVLSSLMFSAGVAGNVVALAILGMHRKELRTKSSAFCILVTGLATTDLLGTCFLSPVVFVSYARNASLLGLAEGGRGLCQLFAFAMTFFGLASMLILCAMAVERCLAISHPYFYSQHNGRGWAKLALPAVYTFSVLFCCLPFLGVGRHKQYCPGTWCFVEMAAGQPGTAAFSLTYATLMAFLILAIFLCNGSVIVSLCQMYRKQRARRGSLGPAQRRRKSWFSQGEEEVDHLVLLALMTIIFVICSLPLTIRAYIGGLAPDGYEKGDMVAFRFSAFNPILDPWIFILFRKAVFHSLRTLLCWPWAGGDPGTRLGGAVTGDRGQAGEMPLPVWGRGTCGGRGMDAPQVGYKGHFTPPPQQLEGGRWCRRPEAEHPEGGQGDTRSRGKGAALIPTLIPPQYSGHDPNGGWRGA</sequence>
<keyword evidence="9 19" id="KW-0675">Receptor</keyword>
<keyword evidence="3" id="KW-0488">Methylation</keyword>